<evidence type="ECO:0000313" key="2">
    <source>
        <dbReference type="EMBL" id="VDK77834.1"/>
    </source>
</evidence>
<dbReference type="EMBL" id="UYRX01000221">
    <property type="protein sequence ID" value="VDK77834.1"/>
    <property type="molecule type" value="Genomic_DNA"/>
</dbReference>
<evidence type="ECO:0000313" key="3">
    <source>
        <dbReference type="EMBL" id="VDK79128.1"/>
    </source>
</evidence>
<gene>
    <name evidence="2" type="ORF">NLS_LOCUS3821</name>
    <name evidence="3" type="ORF">NLS_LOCUS4363</name>
</gene>
<dbReference type="OrthoDB" id="5835245at2759"/>
<sequence length="326" mass="37239">MRTRITSYGPHDGIIVCCGIQQEPRLLWPLNDHSSSPNIQPFHEAPKFTTAHCSTVVDESGDSRKRKNASSKSNQSYQLTANDSTSRDNFNAFEKVHLNIFETNPAIAKIRPSFRVAPTSDSNYKSDSNSRIRISSGDASHTRKLATTMQNDHCRRDVEKTTTNDSSNHNMRLESAVNFGRDDGPTSSITRLNSNAIQMKESFKKTTTTSYDHYNDHHRNDEATKYDYNQIEKEFANDSSLRSIPSMTTDRKIIDKCTNGQGTSSKECRFLEHLVSSSARSSNHQQRLCRNWPDLREVQRNHRNVPEQLYHLYETQDAFGNLMEQL</sequence>
<feature type="region of interest" description="Disordered" evidence="1">
    <location>
        <begin position="58"/>
        <end position="85"/>
    </location>
</feature>
<accession>A0A3P6UHZ3</accession>
<reference evidence="2 4" key="1">
    <citation type="submission" date="2018-08" db="EMBL/GenBank/DDBJ databases">
        <authorList>
            <person name="Laetsch R D."/>
            <person name="Stevens L."/>
            <person name="Kumar S."/>
            <person name="Blaxter L. M."/>
        </authorList>
    </citation>
    <scope>NUCLEOTIDE SEQUENCE [LARGE SCALE GENOMIC DNA]</scope>
</reference>
<organism evidence="2 4">
    <name type="scientific">Litomosoides sigmodontis</name>
    <name type="common">Filarial nematode worm</name>
    <dbReference type="NCBI Taxonomy" id="42156"/>
    <lineage>
        <taxon>Eukaryota</taxon>
        <taxon>Metazoa</taxon>
        <taxon>Ecdysozoa</taxon>
        <taxon>Nematoda</taxon>
        <taxon>Chromadorea</taxon>
        <taxon>Rhabditida</taxon>
        <taxon>Spirurina</taxon>
        <taxon>Spiruromorpha</taxon>
        <taxon>Filarioidea</taxon>
        <taxon>Onchocercidae</taxon>
        <taxon>Litomosoides</taxon>
    </lineage>
</organism>
<dbReference type="EMBL" id="UYRX01000277">
    <property type="protein sequence ID" value="VDK79128.1"/>
    <property type="molecule type" value="Genomic_DNA"/>
</dbReference>
<proteinExistence type="predicted"/>
<protein>
    <submittedName>
        <fullName evidence="2">Uncharacterized protein</fullName>
    </submittedName>
</protein>
<dbReference type="AlphaFoldDB" id="A0A3P6UHZ3"/>
<evidence type="ECO:0000256" key="1">
    <source>
        <dbReference type="SAM" id="MobiDB-lite"/>
    </source>
</evidence>
<keyword evidence="4" id="KW-1185">Reference proteome</keyword>
<name>A0A3P6UHZ3_LITSI</name>
<evidence type="ECO:0000313" key="4">
    <source>
        <dbReference type="Proteomes" id="UP000277928"/>
    </source>
</evidence>
<dbReference type="Proteomes" id="UP000277928">
    <property type="component" value="Unassembled WGS sequence"/>
</dbReference>
<feature type="region of interest" description="Disordered" evidence="1">
    <location>
        <begin position="119"/>
        <end position="139"/>
    </location>
</feature>